<dbReference type="PROSITE" id="PS00455">
    <property type="entry name" value="AMP_BINDING"/>
    <property type="match status" value="1"/>
</dbReference>
<evidence type="ECO:0000313" key="5">
    <source>
        <dbReference type="EMBL" id="GAC21677.1"/>
    </source>
</evidence>
<gene>
    <name evidence="5" type="ORF">GARC_4739</name>
</gene>
<proteinExistence type="inferred from homology"/>
<evidence type="ECO:0000259" key="4">
    <source>
        <dbReference type="Pfam" id="PF13193"/>
    </source>
</evidence>
<feature type="domain" description="AMP-binding enzyme C-terminal" evidence="4">
    <location>
        <begin position="467"/>
        <end position="543"/>
    </location>
</feature>
<dbReference type="EMBL" id="BAEO01000065">
    <property type="protein sequence ID" value="GAC21677.1"/>
    <property type="molecule type" value="Genomic_DNA"/>
</dbReference>
<comment type="caution">
    <text evidence="5">The sequence shown here is derived from an EMBL/GenBank/DDBJ whole genome shotgun (WGS) entry which is preliminary data.</text>
</comment>
<dbReference type="Proteomes" id="UP000006327">
    <property type="component" value="Unassembled WGS sequence"/>
</dbReference>
<organism evidence="5 6">
    <name type="scientific">Paraglaciecola arctica BSs20135</name>
    <dbReference type="NCBI Taxonomy" id="493475"/>
    <lineage>
        <taxon>Bacteria</taxon>
        <taxon>Pseudomonadati</taxon>
        <taxon>Pseudomonadota</taxon>
        <taxon>Gammaproteobacteria</taxon>
        <taxon>Alteromonadales</taxon>
        <taxon>Alteromonadaceae</taxon>
        <taxon>Paraglaciecola</taxon>
    </lineage>
</organism>
<dbReference type="OrthoDB" id="9803968at2"/>
<protein>
    <recommendedName>
        <fullName evidence="7">2,3-dihydroxybenzoate-AMP ligase</fullName>
    </recommendedName>
</protein>
<keyword evidence="6" id="KW-1185">Reference proteome</keyword>
<sequence length="553" mass="61357">MIISDKNRLTQYHNTGEWGERRLHDLFYETANRFPERIALVDPADKTDLTGDAPLRLTYQELADKINQLTEVFLINGLGKDDILLVQMPNVVELIYIYLAASRLGIIVSPVPVQYQENELTAIIDILKPAAIVATPKFKQTSLLERMKSSIKLSSMHSCPPKILLWGAGEADCDLTAAIEQSSASSRYSDYCAHNKIGADDLMTICWTSGTEGTPKGVPRSHNQWLAVGKATYLGNQIKDNETLLNPFPLINMASIGGMFLSWLYSGGKLVLHHPLNLPVFLQQIVTEKVNYTLAPPALLNALLKDEKLKNAIDFSGIRAIGSGSAPLDVWMVEGYKDLFGIEIVNHFGSNEGVSLLCGPNETTSAEKRARLFPRDSELLETRIVDLESGEQISEMNKPGELQIKGAGVFDGYYKAPEKTAESFTSDGFFKTGDLFQISSEDPQFYRFIGRCKDLIIRGGMNIAPAELDNLLSAHEFILDVAVAPYPCEIMGERIAVFVTLKPEKHLSLADIIDYLKQQHVASFKLPEKLVLVAEIPRNPLGKVLRFKLSELS</sequence>
<dbReference type="STRING" id="493475.GARC_4739"/>
<dbReference type="InterPro" id="IPR042099">
    <property type="entry name" value="ANL_N_sf"/>
</dbReference>
<dbReference type="eggNOG" id="COG0318">
    <property type="taxonomic scope" value="Bacteria"/>
</dbReference>
<evidence type="ECO:0000313" key="6">
    <source>
        <dbReference type="Proteomes" id="UP000006327"/>
    </source>
</evidence>
<dbReference type="PANTHER" id="PTHR43201:SF5">
    <property type="entry name" value="MEDIUM-CHAIN ACYL-COA LIGASE ACSF2, MITOCHONDRIAL"/>
    <property type="match status" value="1"/>
</dbReference>
<dbReference type="InterPro" id="IPR025110">
    <property type="entry name" value="AMP-bd_C"/>
</dbReference>
<dbReference type="InterPro" id="IPR045851">
    <property type="entry name" value="AMP-bd_C_sf"/>
</dbReference>
<dbReference type="InterPro" id="IPR020845">
    <property type="entry name" value="AMP-binding_CS"/>
</dbReference>
<keyword evidence="2" id="KW-0436">Ligase</keyword>
<reference evidence="5 6" key="1">
    <citation type="journal article" date="2017" name="Antonie Van Leeuwenhoek">
        <title>Rhizobium rhizosphaerae sp. nov., a novel species isolated from rice rhizosphere.</title>
        <authorList>
            <person name="Zhao J.J."/>
            <person name="Zhang J."/>
            <person name="Zhang R.J."/>
            <person name="Zhang C.W."/>
            <person name="Yin H.Q."/>
            <person name="Zhang X.X."/>
        </authorList>
    </citation>
    <scope>NUCLEOTIDE SEQUENCE [LARGE SCALE GENOMIC DNA]</scope>
    <source>
        <strain evidence="5 6">BSs20135</strain>
    </source>
</reference>
<dbReference type="PANTHER" id="PTHR43201">
    <property type="entry name" value="ACYL-COA SYNTHETASE"/>
    <property type="match status" value="1"/>
</dbReference>
<dbReference type="SUPFAM" id="SSF56801">
    <property type="entry name" value="Acetyl-CoA synthetase-like"/>
    <property type="match status" value="1"/>
</dbReference>
<evidence type="ECO:0008006" key="7">
    <source>
        <dbReference type="Google" id="ProtNLM"/>
    </source>
</evidence>
<evidence type="ECO:0000259" key="3">
    <source>
        <dbReference type="Pfam" id="PF00501"/>
    </source>
</evidence>
<dbReference type="Gene3D" id="3.30.300.30">
    <property type="match status" value="1"/>
</dbReference>
<name>K6YU30_9ALTE</name>
<dbReference type="InterPro" id="IPR000873">
    <property type="entry name" value="AMP-dep_synth/lig_dom"/>
</dbReference>
<evidence type="ECO:0000256" key="1">
    <source>
        <dbReference type="ARBA" id="ARBA00006432"/>
    </source>
</evidence>
<dbReference type="Gene3D" id="3.40.50.12780">
    <property type="entry name" value="N-terminal domain of ligase-like"/>
    <property type="match status" value="1"/>
</dbReference>
<evidence type="ECO:0000256" key="2">
    <source>
        <dbReference type="ARBA" id="ARBA00022598"/>
    </source>
</evidence>
<dbReference type="RefSeq" id="WP_007624908.1">
    <property type="nucleotide sequence ID" value="NZ_BAEO01000065.1"/>
</dbReference>
<accession>K6YU30</accession>
<dbReference type="GO" id="GO:0006631">
    <property type="term" value="P:fatty acid metabolic process"/>
    <property type="evidence" value="ECO:0007669"/>
    <property type="project" value="TreeGrafter"/>
</dbReference>
<comment type="similarity">
    <text evidence="1">Belongs to the ATP-dependent AMP-binding enzyme family.</text>
</comment>
<dbReference type="AlphaFoldDB" id="K6YU30"/>
<dbReference type="Pfam" id="PF00501">
    <property type="entry name" value="AMP-binding"/>
    <property type="match status" value="1"/>
</dbReference>
<dbReference type="Pfam" id="PF13193">
    <property type="entry name" value="AMP-binding_C"/>
    <property type="match status" value="1"/>
</dbReference>
<feature type="domain" description="AMP-dependent synthetase/ligase" evidence="3">
    <location>
        <begin position="27"/>
        <end position="414"/>
    </location>
</feature>
<dbReference type="CDD" id="cd04433">
    <property type="entry name" value="AFD_class_I"/>
    <property type="match status" value="1"/>
</dbReference>
<dbReference type="GO" id="GO:0031956">
    <property type="term" value="F:medium-chain fatty acid-CoA ligase activity"/>
    <property type="evidence" value="ECO:0007669"/>
    <property type="project" value="TreeGrafter"/>
</dbReference>